<proteinExistence type="predicted"/>
<reference evidence="1 2" key="1">
    <citation type="submission" date="2020-03" db="EMBL/GenBank/DDBJ databases">
        <title>Bradyrhizobium diversity isolated from nodules of Indigofera sp.</title>
        <authorList>
            <person name="Klepa M."/>
            <person name="Helene L."/>
            <person name="Hungria M."/>
        </authorList>
    </citation>
    <scope>NUCLEOTIDE SEQUENCE [LARGE SCALE GENOMIC DNA]</scope>
    <source>
        <strain evidence="1 2">WSM 1791</strain>
    </source>
</reference>
<dbReference type="RefSeq" id="WP_171580811.1">
    <property type="nucleotide sequence ID" value="NZ_JAAVLX010000005.1"/>
</dbReference>
<name>A0A7Y4GT82_9BRAD</name>
<dbReference type="Proteomes" id="UP000544122">
    <property type="component" value="Unassembled WGS sequence"/>
</dbReference>
<evidence type="ECO:0000313" key="2">
    <source>
        <dbReference type="Proteomes" id="UP000544122"/>
    </source>
</evidence>
<accession>A0A7Y4GT82</accession>
<evidence type="ECO:0000313" key="1">
    <source>
        <dbReference type="EMBL" id="NOJ41570.1"/>
    </source>
</evidence>
<organism evidence="1 2">
    <name type="scientific">Bradyrhizobium australiense</name>
    <dbReference type="NCBI Taxonomy" id="2721161"/>
    <lineage>
        <taxon>Bacteria</taxon>
        <taxon>Pseudomonadati</taxon>
        <taxon>Pseudomonadota</taxon>
        <taxon>Alphaproteobacteria</taxon>
        <taxon>Hyphomicrobiales</taxon>
        <taxon>Nitrobacteraceae</taxon>
        <taxon>Bradyrhizobium</taxon>
    </lineage>
</organism>
<sequence length="135" mass="15473">MAVFVVRRDGQSIFEEDRGRPFYVAKDTDSRWPKAVYESARRGWWIQLETTDTTAGQWAYQRSQMLRTWICLSDPELDAEFPSLPDGPILWRATFKGELGDKLGSGEREFLDLERTLPSELAIPKPSFTVAQSSI</sequence>
<gene>
    <name evidence="1" type="ORF">HCN58_18590</name>
</gene>
<dbReference type="EMBL" id="JAAVLX010000005">
    <property type="protein sequence ID" value="NOJ41570.1"/>
    <property type="molecule type" value="Genomic_DNA"/>
</dbReference>
<dbReference type="AlphaFoldDB" id="A0A7Y4GT82"/>
<comment type="caution">
    <text evidence="1">The sequence shown here is derived from an EMBL/GenBank/DDBJ whole genome shotgun (WGS) entry which is preliminary data.</text>
</comment>
<keyword evidence="2" id="KW-1185">Reference proteome</keyword>
<protein>
    <submittedName>
        <fullName evidence="1">Uncharacterized protein</fullName>
    </submittedName>
</protein>